<accession>A0A837I5B6</accession>
<dbReference type="AlphaFoldDB" id="A0A837I5B6"/>
<evidence type="ECO:0000313" key="2">
    <source>
        <dbReference type="Proteomes" id="UP000034012"/>
    </source>
</evidence>
<evidence type="ECO:0000313" key="1">
    <source>
        <dbReference type="EMBL" id="KKT32298.1"/>
    </source>
</evidence>
<dbReference type="EMBL" id="LCHK01000018">
    <property type="protein sequence ID" value="KKT32298.1"/>
    <property type="molecule type" value="Genomic_DNA"/>
</dbReference>
<protein>
    <submittedName>
        <fullName evidence="1">Uncharacterized protein</fullName>
    </submittedName>
</protein>
<reference evidence="1 2" key="1">
    <citation type="journal article" date="2015" name="Nature">
        <title>rRNA introns, odd ribosomes, and small enigmatic genomes across a large radiation of phyla.</title>
        <authorList>
            <person name="Brown C.T."/>
            <person name="Hug L.A."/>
            <person name="Thomas B.C."/>
            <person name="Sharon I."/>
            <person name="Castelle C.J."/>
            <person name="Singh A."/>
            <person name="Wilkins M.J."/>
            <person name="Williams K.H."/>
            <person name="Banfield J.F."/>
        </authorList>
    </citation>
    <scope>NUCLEOTIDE SEQUENCE [LARGE SCALE GENOMIC DNA]</scope>
</reference>
<dbReference type="Proteomes" id="UP000034012">
    <property type="component" value="Unassembled WGS sequence"/>
</dbReference>
<comment type="caution">
    <text evidence="1">The sequence shown here is derived from an EMBL/GenBank/DDBJ whole genome shotgun (WGS) entry which is preliminary data.</text>
</comment>
<proteinExistence type="predicted"/>
<gene>
    <name evidence="1" type="ORF">UW20_C0018G0007</name>
</gene>
<feature type="non-terminal residue" evidence="1">
    <location>
        <position position="1"/>
    </location>
</feature>
<organism evidence="1 2">
    <name type="scientific">Candidatus Woesebacteria bacterium GW2011_GWB1_44_11</name>
    <dbReference type="NCBI Taxonomy" id="1618579"/>
    <lineage>
        <taxon>Bacteria</taxon>
        <taxon>Candidatus Woeseibacteriota</taxon>
    </lineage>
</organism>
<sequence length="33" mass="3714">TRHGKGNFRGKVDELIQRYFENLSGKGSSDTDT</sequence>
<name>A0A837I5B6_9BACT</name>